<keyword evidence="3" id="KW-1185">Reference proteome</keyword>
<evidence type="ECO:0000313" key="3">
    <source>
        <dbReference type="Proteomes" id="UP001291623"/>
    </source>
</evidence>
<gene>
    <name evidence="2" type="ORF">RND71_003091</name>
</gene>
<organism evidence="2 3">
    <name type="scientific">Anisodus tanguticus</name>
    <dbReference type="NCBI Taxonomy" id="243964"/>
    <lineage>
        <taxon>Eukaryota</taxon>
        <taxon>Viridiplantae</taxon>
        <taxon>Streptophyta</taxon>
        <taxon>Embryophyta</taxon>
        <taxon>Tracheophyta</taxon>
        <taxon>Spermatophyta</taxon>
        <taxon>Magnoliopsida</taxon>
        <taxon>eudicotyledons</taxon>
        <taxon>Gunneridae</taxon>
        <taxon>Pentapetalae</taxon>
        <taxon>asterids</taxon>
        <taxon>lamiids</taxon>
        <taxon>Solanales</taxon>
        <taxon>Solanaceae</taxon>
        <taxon>Solanoideae</taxon>
        <taxon>Hyoscyameae</taxon>
        <taxon>Anisodus</taxon>
    </lineage>
</organism>
<dbReference type="InterPro" id="IPR057135">
    <property type="entry name" value="At4g27190-like_LRR"/>
</dbReference>
<proteinExistence type="predicted"/>
<evidence type="ECO:0000259" key="1">
    <source>
        <dbReference type="Pfam" id="PF23247"/>
    </source>
</evidence>
<protein>
    <recommendedName>
        <fullName evidence="1">Disease resistance protein At4g27190-like leucine-rich repeats domain-containing protein</fullName>
    </recommendedName>
</protein>
<comment type="caution">
    <text evidence="2">The sequence shown here is derived from an EMBL/GenBank/DDBJ whole genome shotgun (WGS) entry which is preliminary data.</text>
</comment>
<sequence length="348" mass="39734">MGGCSMLWRIGNGSPEECCKACLSEIMSLHYLAIICIEVPFWNASLNFHLPNIQNFDITIGYNATICYPSSKTFYFNEIKTQIHQAIINMLQTTEDLTLYCLGDGFLNSIIDVHQESLNRLKILKVIACVNDYFLVDKRPLNASIILGALEELHLSLMNDLQYICLVPYGFISTYSFKKLRILKAEHYRLFITLVTPPLVQRFPSLEEVHVEWCNELRQIFSLENFTEEEQGIFSSGSGHSNRSVCNEGMPGRSNHPSPFWSFPGSRKSEDKGRDILLSKLRKINLDTLHKLQHIWNVIDPLSLTNHHRKVRLDNLTIIEIKALWGTEISIPVFYIPRIKANGSSQGG</sequence>
<dbReference type="Pfam" id="PF23247">
    <property type="entry name" value="LRR_RPS2"/>
    <property type="match status" value="1"/>
</dbReference>
<dbReference type="AlphaFoldDB" id="A0AAE1VWX3"/>
<accession>A0AAE1VWX3</accession>
<reference evidence="2" key="1">
    <citation type="submission" date="2023-12" db="EMBL/GenBank/DDBJ databases">
        <title>Genome assembly of Anisodus tanguticus.</title>
        <authorList>
            <person name="Wang Y.-J."/>
        </authorList>
    </citation>
    <scope>NUCLEOTIDE SEQUENCE</scope>
    <source>
        <strain evidence="2">KB-2021</strain>
        <tissue evidence="2">Leaf</tissue>
    </source>
</reference>
<feature type="domain" description="Disease resistance protein At4g27190-like leucine-rich repeats" evidence="1">
    <location>
        <begin position="150"/>
        <end position="230"/>
    </location>
</feature>
<dbReference type="EMBL" id="JAVYJV010000002">
    <property type="protein sequence ID" value="KAK4376795.1"/>
    <property type="molecule type" value="Genomic_DNA"/>
</dbReference>
<dbReference type="Proteomes" id="UP001291623">
    <property type="component" value="Unassembled WGS sequence"/>
</dbReference>
<name>A0AAE1VWX3_9SOLA</name>
<evidence type="ECO:0000313" key="2">
    <source>
        <dbReference type="EMBL" id="KAK4376795.1"/>
    </source>
</evidence>